<dbReference type="InterPro" id="IPR018094">
    <property type="entry name" value="Thymidylate_kinase"/>
</dbReference>
<dbReference type="PANTHER" id="PTHR10344">
    <property type="entry name" value="THYMIDYLATE KINASE"/>
    <property type="match status" value="1"/>
</dbReference>
<comment type="caution">
    <text evidence="9">The sequence shown here is derived from an EMBL/GenBank/DDBJ whole genome shotgun (WGS) entry which is preliminary data.</text>
</comment>
<keyword evidence="5 7" id="KW-0418">Kinase</keyword>
<keyword evidence="10" id="KW-1185">Reference proteome</keyword>
<dbReference type="InterPro" id="IPR027417">
    <property type="entry name" value="P-loop_NTPase"/>
</dbReference>
<dbReference type="InterPro" id="IPR039430">
    <property type="entry name" value="Thymidylate_kin-like_dom"/>
</dbReference>
<keyword evidence="3 7" id="KW-0545">Nucleotide biosynthesis</keyword>
<comment type="similarity">
    <text evidence="1 7">Belongs to the thymidylate kinase family.</text>
</comment>
<dbReference type="RefSeq" id="WP_071160032.1">
    <property type="nucleotide sequence ID" value="NZ_MBRJ01000062.1"/>
</dbReference>
<evidence type="ECO:0000256" key="1">
    <source>
        <dbReference type="ARBA" id="ARBA00009776"/>
    </source>
</evidence>
<dbReference type="Proteomes" id="UP000180194">
    <property type="component" value="Unassembled WGS sequence"/>
</dbReference>
<evidence type="ECO:0000256" key="2">
    <source>
        <dbReference type="ARBA" id="ARBA00022679"/>
    </source>
</evidence>
<name>A0ABX3CJM5_9BACI</name>
<dbReference type="Pfam" id="PF02223">
    <property type="entry name" value="Thymidylate_kin"/>
    <property type="match status" value="1"/>
</dbReference>
<proteinExistence type="inferred from homology"/>
<evidence type="ECO:0000256" key="3">
    <source>
        <dbReference type="ARBA" id="ARBA00022727"/>
    </source>
</evidence>
<comment type="catalytic activity">
    <reaction evidence="7">
        <text>dTMP + ATP = dTDP + ADP</text>
        <dbReference type="Rhea" id="RHEA:13517"/>
        <dbReference type="ChEBI" id="CHEBI:30616"/>
        <dbReference type="ChEBI" id="CHEBI:58369"/>
        <dbReference type="ChEBI" id="CHEBI:63528"/>
        <dbReference type="ChEBI" id="CHEBI:456216"/>
        <dbReference type="EC" id="2.7.4.9"/>
    </reaction>
</comment>
<evidence type="ECO:0000259" key="8">
    <source>
        <dbReference type="Pfam" id="PF02223"/>
    </source>
</evidence>
<dbReference type="HAMAP" id="MF_00165">
    <property type="entry name" value="Thymidylate_kinase"/>
    <property type="match status" value="1"/>
</dbReference>
<dbReference type="EC" id="2.7.4.9" evidence="7"/>
<dbReference type="Gene3D" id="3.40.50.300">
    <property type="entry name" value="P-loop containing nucleotide triphosphate hydrolases"/>
    <property type="match status" value="1"/>
</dbReference>
<feature type="domain" description="Thymidylate kinase-like" evidence="8">
    <location>
        <begin position="12"/>
        <end position="192"/>
    </location>
</feature>
<reference evidence="9 10" key="1">
    <citation type="submission" date="2016-07" db="EMBL/GenBank/DDBJ databases">
        <title>Bacillus oceanisediminis whole genome.</title>
        <authorList>
            <person name="Pal Y."/>
            <person name="Verma A."/>
            <person name="Mual P."/>
            <person name="Srinivasan K."/>
        </authorList>
    </citation>
    <scope>NUCLEOTIDE SEQUENCE [LARGE SCALE GENOMIC DNA]</scope>
    <source>
        <strain evidence="9 10">Bhandara28</strain>
    </source>
</reference>
<feature type="binding site" evidence="7">
    <location>
        <begin position="12"/>
        <end position="19"/>
    </location>
    <ligand>
        <name>ATP</name>
        <dbReference type="ChEBI" id="CHEBI:30616"/>
    </ligand>
</feature>
<accession>A0ABX3CJM5</accession>
<evidence type="ECO:0000256" key="7">
    <source>
        <dbReference type="HAMAP-Rule" id="MF_00165"/>
    </source>
</evidence>
<evidence type="ECO:0000313" key="10">
    <source>
        <dbReference type="Proteomes" id="UP000180194"/>
    </source>
</evidence>
<sequence>MNKKGILIAIIGIDGGGKTTQASLLCKWLKQNGKTVYDVHNIPAYADWIFDTIAQRKGYQNTMELFSPTIVDFAVAIDKIRDFSVYTEKLSEQNSIIISQRYTYCKVASAMQNNVQHIELLNEIYNWAPKPDMTFYMDLPVEVGVQRVLDRGVDEENVNDLSEFKKYYESLPDFKDFIIIDANRSVEQVQKSLRTHVKAFLDSRQLSINEY</sequence>
<evidence type="ECO:0000256" key="5">
    <source>
        <dbReference type="ARBA" id="ARBA00022777"/>
    </source>
</evidence>
<evidence type="ECO:0000313" key="9">
    <source>
        <dbReference type="EMBL" id="OHX40708.1"/>
    </source>
</evidence>
<keyword evidence="4 7" id="KW-0547">Nucleotide-binding</keyword>
<evidence type="ECO:0000256" key="6">
    <source>
        <dbReference type="ARBA" id="ARBA00022840"/>
    </source>
</evidence>
<dbReference type="PANTHER" id="PTHR10344:SF1">
    <property type="entry name" value="THYMIDYLATE KINASE"/>
    <property type="match status" value="1"/>
</dbReference>
<evidence type="ECO:0000256" key="4">
    <source>
        <dbReference type="ARBA" id="ARBA00022741"/>
    </source>
</evidence>
<gene>
    <name evidence="7" type="primary">tmk</name>
    <name evidence="9" type="ORF">BBV17_29085</name>
</gene>
<keyword evidence="6 7" id="KW-0067">ATP-binding</keyword>
<keyword evidence="2 7" id="KW-0808">Transferase</keyword>
<organism evidence="9 10">
    <name type="scientific">Cytobacillus oceanisediminis</name>
    <dbReference type="NCBI Taxonomy" id="665099"/>
    <lineage>
        <taxon>Bacteria</taxon>
        <taxon>Bacillati</taxon>
        <taxon>Bacillota</taxon>
        <taxon>Bacilli</taxon>
        <taxon>Bacillales</taxon>
        <taxon>Bacillaceae</taxon>
        <taxon>Cytobacillus</taxon>
    </lineage>
</organism>
<comment type="function">
    <text evidence="7">Phosphorylation of dTMP to form dTDP in both de novo and salvage pathways of dTTP synthesis.</text>
</comment>
<protein>
    <recommendedName>
        <fullName evidence="7">Thymidylate kinase</fullName>
        <ecNumber evidence="7">2.7.4.9</ecNumber>
    </recommendedName>
    <alternativeName>
        <fullName evidence="7">dTMP kinase</fullName>
    </alternativeName>
</protein>
<dbReference type="EMBL" id="MBRJ01000062">
    <property type="protein sequence ID" value="OHX40708.1"/>
    <property type="molecule type" value="Genomic_DNA"/>
</dbReference>
<dbReference type="SUPFAM" id="SSF52540">
    <property type="entry name" value="P-loop containing nucleoside triphosphate hydrolases"/>
    <property type="match status" value="1"/>
</dbReference>